<keyword evidence="2" id="KW-0489">Methyltransferase</keyword>
<organism evidence="2 3">
    <name type="scientific">Pontibacter aydingkolensis</name>
    <dbReference type="NCBI Taxonomy" id="1911536"/>
    <lineage>
        <taxon>Bacteria</taxon>
        <taxon>Pseudomonadati</taxon>
        <taxon>Bacteroidota</taxon>
        <taxon>Cytophagia</taxon>
        <taxon>Cytophagales</taxon>
        <taxon>Hymenobacteraceae</taxon>
        <taxon>Pontibacter</taxon>
    </lineage>
</organism>
<comment type="caution">
    <text evidence="2">The sequence shown here is derived from an EMBL/GenBank/DDBJ whole genome shotgun (WGS) entry which is preliminary data.</text>
</comment>
<dbReference type="Pfam" id="PF05050">
    <property type="entry name" value="Methyltransf_21"/>
    <property type="match status" value="1"/>
</dbReference>
<dbReference type="Gene3D" id="3.40.50.150">
    <property type="entry name" value="Vaccinia Virus protein VP39"/>
    <property type="match status" value="1"/>
</dbReference>
<name>A0ABS7CPF3_9BACT</name>
<keyword evidence="2" id="KW-0808">Transferase</keyword>
<dbReference type="RefSeq" id="WP_219875584.1">
    <property type="nucleotide sequence ID" value="NZ_JAHYXK010000001.1"/>
</dbReference>
<evidence type="ECO:0000313" key="3">
    <source>
        <dbReference type="Proteomes" id="UP000813018"/>
    </source>
</evidence>
<dbReference type="EMBL" id="JAHYXK010000001">
    <property type="protein sequence ID" value="MBW7465704.1"/>
    <property type="molecule type" value="Genomic_DNA"/>
</dbReference>
<dbReference type="SUPFAM" id="SSF53335">
    <property type="entry name" value="S-adenosyl-L-methionine-dependent methyltransferases"/>
    <property type="match status" value="1"/>
</dbReference>
<keyword evidence="3" id="KW-1185">Reference proteome</keyword>
<evidence type="ECO:0000259" key="1">
    <source>
        <dbReference type="Pfam" id="PF05050"/>
    </source>
</evidence>
<accession>A0ABS7CPF3</accession>
<reference evidence="2 3" key="1">
    <citation type="journal article" date="2016" name="Int. J. Syst. Evol. Microbiol.">
        <title>Pontibacter aydingkolensis sp. nov., isolated from soil of a salt lake.</title>
        <authorList>
            <person name="Osman G."/>
            <person name="Zhang T."/>
            <person name="Lou K."/>
            <person name="Gao Y."/>
            <person name="Chang W."/>
            <person name="Lin Q."/>
            <person name="Yang H.M."/>
            <person name="Huo X.D."/>
            <person name="Wang N."/>
        </authorList>
    </citation>
    <scope>NUCLEOTIDE SEQUENCE [LARGE SCALE GENOMIC DNA]</scope>
    <source>
        <strain evidence="2 3">KACC 19255</strain>
    </source>
</reference>
<feature type="domain" description="Methyltransferase FkbM" evidence="1">
    <location>
        <begin position="60"/>
        <end position="224"/>
    </location>
</feature>
<gene>
    <name evidence="2" type="ORF">K0O23_01375</name>
</gene>
<proteinExistence type="predicted"/>
<dbReference type="InterPro" id="IPR006342">
    <property type="entry name" value="FkbM_mtfrase"/>
</dbReference>
<dbReference type="Proteomes" id="UP000813018">
    <property type="component" value="Unassembled WGS sequence"/>
</dbReference>
<dbReference type="InterPro" id="IPR029063">
    <property type="entry name" value="SAM-dependent_MTases_sf"/>
</dbReference>
<dbReference type="NCBIfam" id="TIGR01444">
    <property type="entry name" value="fkbM_fam"/>
    <property type="match status" value="1"/>
</dbReference>
<protein>
    <submittedName>
        <fullName evidence="2">FkbM family methyltransferase</fullName>
    </submittedName>
</protein>
<dbReference type="GO" id="GO:0032259">
    <property type="term" value="P:methylation"/>
    <property type="evidence" value="ECO:0007669"/>
    <property type="project" value="UniProtKB-KW"/>
</dbReference>
<dbReference type="GO" id="GO:0008168">
    <property type="term" value="F:methyltransferase activity"/>
    <property type="evidence" value="ECO:0007669"/>
    <property type="project" value="UniProtKB-KW"/>
</dbReference>
<evidence type="ECO:0000313" key="2">
    <source>
        <dbReference type="EMBL" id="MBW7465704.1"/>
    </source>
</evidence>
<sequence>MIRQIIKEIPFIGRGITFIYRAYYWNFYIPLFDNPFKPYDSPTLWLKQYFNLKNNLSIIQIGSNDGKTGDPLFSLINEYKDCTAIFVEPIPYLYLKLKQNYNFGSRFVFENIAINDGTKQTFYSVSEYAKDAIPNLPSWYDQLGSFNKTNILNHLDGILEPYIKETIIEGSSLKQLLKKNQINRIDILHIDTEGYDWKILSQLDFEKYKPEIILYEHKHLSKKEKKASINSLKKHNYTIFKLGGDFLGCNRSLLRTKIFSNLKAQKIL</sequence>